<dbReference type="Proteomes" id="UP000501728">
    <property type="component" value="Chromosome"/>
</dbReference>
<dbReference type="EMBL" id="CP051480">
    <property type="protein sequence ID" value="QJG66432.1"/>
    <property type="molecule type" value="Genomic_DNA"/>
</dbReference>
<proteinExistence type="predicted"/>
<accession>A0A858U1Z5</accession>
<feature type="transmembrane region" description="Helical" evidence="1">
    <location>
        <begin position="47"/>
        <end position="71"/>
    </location>
</feature>
<feature type="transmembrane region" description="Helical" evidence="1">
    <location>
        <begin position="12"/>
        <end position="35"/>
    </location>
</feature>
<name>A0A858U1Z5_9MOLU</name>
<keyword evidence="3" id="KW-1185">Reference proteome</keyword>
<evidence type="ECO:0000256" key="1">
    <source>
        <dbReference type="SAM" id="Phobius"/>
    </source>
</evidence>
<dbReference type="RefSeq" id="WP_169580255.1">
    <property type="nucleotide sequence ID" value="NZ_CP051480.1"/>
</dbReference>
<sequence length="143" mass="16809">MFSNKRKIFVSKLLFVIIWFTIINFIWTIAVTILYTRKFANITQGFLFFSGFLVSNFLVLLLSFIFLVFIISFFKKVSTRNTIYLLATMAAISAPLLLRTYVYKVRSDINTKNYLKIVEKSKNKLANELAYHNKKFINNSDYL</sequence>
<feature type="transmembrane region" description="Helical" evidence="1">
    <location>
        <begin position="83"/>
        <end position="102"/>
    </location>
</feature>
<reference evidence="2 3" key="1">
    <citation type="submission" date="2020-04" db="EMBL/GenBank/DDBJ databases">
        <title>Novel Mycoplasma species detected in Phocoena phocoena (harbor porpoise) from the USA.</title>
        <authorList>
            <person name="Volokhov D.V."/>
        </authorList>
    </citation>
    <scope>NUCLEOTIDE SEQUENCE [LARGE SCALE GENOMIC DNA]</scope>
    <source>
        <strain evidence="2 3">C264-NAS</strain>
    </source>
</reference>
<gene>
    <name evidence="2" type="ORF">HGG64_01770</name>
</gene>
<organism evidence="2 3">
    <name type="scientific">Mycoplasma phocoeninasale</name>
    <dbReference type="NCBI Taxonomy" id="2726117"/>
    <lineage>
        <taxon>Bacteria</taxon>
        <taxon>Bacillati</taxon>
        <taxon>Mycoplasmatota</taxon>
        <taxon>Mollicutes</taxon>
        <taxon>Mycoplasmataceae</taxon>
        <taxon>Mycoplasma</taxon>
    </lineage>
</organism>
<protein>
    <submittedName>
        <fullName evidence="2">Uncharacterized protein</fullName>
    </submittedName>
</protein>
<dbReference type="KEGG" id="mphn:HGG64_01770"/>
<dbReference type="AlphaFoldDB" id="A0A858U1Z5"/>
<evidence type="ECO:0000313" key="3">
    <source>
        <dbReference type="Proteomes" id="UP000501728"/>
    </source>
</evidence>
<keyword evidence="1" id="KW-0812">Transmembrane</keyword>
<keyword evidence="1" id="KW-0472">Membrane</keyword>
<keyword evidence="1" id="KW-1133">Transmembrane helix</keyword>
<evidence type="ECO:0000313" key="2">
    <source>
        <dbReference type="EMBL" id="QJG66432.1"/>
    </source>
</evidence>